<evidence type="ECO:0000256" key="3">
    <source>
        <dbReference type="ARBA" id="ARBA00023125"/>
    </source>
</evidence>
<dbReference type="GeneID" id="18247500"/>
<reference evidence="7 8" key="1">
    <citation type="journal article" date="2011" name="Proc. Natl. Acad. Sci. U.S.A.">
        <title>Comparative genomics of xylose-fermenting fungi for enhanced biofuel production.</title>
        <authorList>
            <person name="Wohlbach D.J."/>
            <person name="Kuo A."/>
            <person name="Sato T.K."/>
            <person name="Potts K.M."/>
            <person name="Salamov A.A."/>
            <person name="LaButti K.M."/>
            <person name="Sun H."/>
            <person name="Clum A."/>
            <person name="Pangilinan J.L."/>
            <person name="Lindquist E.A."/>
            <person name="Lucas S."/>
            <person name="Lapidus A."/>
            <person name="Jin M."/>
            <person name="Gunawan C."/>
            <person name="Balan V."/>
            <person name="Dale B.E."/>
            <person name="Jeffries T.W."/>
            <person name="Zinkel R."/>
            <person name="Barry K.W."/>
            <person name="Grigoriev I.V."/>
            <person name="Gasch A.P."/>
        </authorList>
    </citation>
    <scope>NUCLEOTIDE SEQUENCE [LARGE SCALE GENOMIC DNA]</scope>
    <source>
        <strain evidence="8">ATCC 10573 / BCRC 21748 / CBS 615 / JCM 9827 / NBRC 10315 / NRRL Y-1498 / VKM Y-70</strain>
    </source>
</reference>
<keyword evidence="5" id="KW-0539">Nucleus</keyword>
<keyword evidence="2" id="KW-0805">Transcription regulation</keyword>
<dbReference type="GO" id="GO:0003677">
    <property type="term" value="F:DNA binding"/>
    <property type="evidence" value="ECO:0007669"/>
    <property type="project" value="UniProtKB-KW"/>
</dbReference>
<keyword evidence="3" id="KW-0238">DNA-binding</keyword>
<keyword evidence="8" id="KW-1185">Reference proteome</keyword>
<feature type="domain" description="Xylanolytic transcriptional activator regulatory" evidence="6">
    <location>
        <begin position="3"/>
        <end position="142"/>
    </location>
</feature>
<evidence type="ECO:0000256" key="5">
    <source>
        <dbReference type="ARBA" id="ARBA00023242"/>
    </source>
</evidence>
<dbReference type="GO" id="GO:0005634">
    <property type="term" value="C:nucleus"/>
    <property type="evidence" value="ECO:0007669"/>
    <property type="project" value="UniProtKB-SubCell"/>
</dbReference>
<dbReference type="Pfam" id="PF04082">
    <property type="entry name" value="Fungal_trans"/>
    <property type="match status" value="1"/>
</dbReference>
<dbReference type="InterPro" id="IPR007219">
    <property type="entry name" value="XnlR_reg_dom"/>
</dbReference>
<protein>
    <recommendedName>
        <fullName evidence="6">Xylanolytic transcriptional activator regulatory domain-containing protein</fullName>
    </recommendedName>
</protein>
<name>G3B5V2_CANTC</name>
<sequence length="429" mass="49668">MIVPVLIRHAQALGLHRVHRNSSPLSQEQYDLHIRLWWYCEYIDISVCYKTGNSCLVSSNDVTTFRQLDAEFDSLSGPLTVKEHIINSHTIEHVRDKQFYQFYSSYFLISLNRIKRRSYESIFSAKAQMENQSEEHFHRVIDNVCKELDELCRLADPGLRPKLPYQDFKDDHRLNPALQNGSKTNNLDFTMMLFRIDYLAHYLIIHRASMASKEKDVKRYNLHLSRSVDCARAIVHIINGLNTADKRSVPKGTVIYFALVGFMTLLANTVLHPNEANAMDDFKILQECTTGFFCSDGVFKNVNSHFNVYRFEQKACFCDLIVRIMMKLLLRVMSSQSKRDLGTELSLSKYVGILEEYYPQLFASEDDKQNPNSRTDNKRLEPTLANLINSEDEGRPGKSFFLEALLDPRKPEEFFTSSVSGLPNFFHDL</sequence>
<keyword evidence="4" id="KW-0804">Transcription</keyword>
<dbReference type="PANTHER" id="PTHR46910">
    <property type="entry name" value="TRANSCRIPTION FACTOR PDR1"/>
    <property type="match status" value="1"/>
</dbReference>
<dbReference type="InterPro" id="IPR050987">
    <property type="entry name" value="AtrR-like"/>
</dbReference>
<evidence type="ECO:0000313" key="7">
    <source>
        <dbReference type="EMBL" id="EGV63312.1"/>
    </source>
</evidence>
<evidence type="ECO:0000256" key="1">
    <source>
        <dbReference type="ARBA" id="ARBA00004123"/>
    </source>
</evidence>
<evidence type="ECO:0000313" key="8">
    <source>
        <dbReference type="Proteomes" id="UP000000707"/>
    </source>
</evidence>
<dbReference type="OrthoDB" id="2123952at2759"/>
<dbReference type="EMBL" id="GL996524">
    <property type="protein sequence ID" value="EGV63312.1"/>
    <property type="molecule type" value="Genomic_DNA"/>
</dbReference>
<evidence type="ECO:0000256" key="2">
    <source>
        <dbReference type="ARBA" id="ARBA00023015"/>
    </source>
</evidence>
<organism evidence="8">
    <name type="scientific">Candida tenuis (strain ATCC 10573 / BCRC 21748 / CBS 615 / JCM 9827 / NBRC 10315 / NRRL Y-1498 / VKM Y-70)</name>
    <name type="common">Yeast</name>
    <name type="synonym">Yamadazyma tenuis</name>
    <dbReference type="NCBI Taxonomy" id="590646"/>
    <lineage>
        <taxon>Eukaryota</taxon>
        <taxon>Fungi</taxon>
        <taxon>Dikarya</taxon>
        <taxon>Ascomycota</taxon>
        <taxon>Saccharomycotina</taxon>
        <taxon>Pichiomycetes</taxon>
        <taxon>Debaryomycetaceae</taxon>
        <taxon>Yamadazyma</taxon>
    </lineage>
</organism>
<dbReference type="Proteomes" id="UP000000707">
    <property type="component" value="Unassembled WGS sequence"/>
</dbReference>
<dbReference type="KEGG" id="cten:18247500"/>
<comment type="subcellular location">
    <subcellularLocation>
        <location evidence="1">Nucleus</location>
    </subcellularLocation>
</comment>
<dbReference type="PANTHER" id="PTHR46910:SF37">
    <property type="entry name" value="ZN(II)2CYS6 TRANSCRIPTION FACTOR (EUROFUNG)"/>
    <property type="match status" value="1"/>
</dbReference>
<gene>
    <name evidence="7" type="ORF">CANTEDRAFT_114606</name>
</gene>
<dbReference type="GO" id="GO:0008270">
    <property type="term" value="F:zinc ion binding"/>
    <property type="evidence" value="ECO:0007669"/>
    <property type="project" value="InterPro"/>
</dbReference>
<proteinExistence type="predicted"/>
<evidence type="ECO:0000256" key="4">
    <source>
        <dbReference type="ARBA" id="ARBA00023163"/>
    </source>
</evidence>
<dbReference type="GO" id="GO:0006351">
    <property type="term" value="P:DNA-templated transcription"/>
    <property type="evidence" value="ECO:0007669"/>
    <property type="project" value="InterPro"/>
</dbReference>
<dbReference type="HOGENOM" id="CLU_639339_0_0_1"/>
<dbReference type="CDD" id="cd12148">
    <property type="entry name" value="fungal_TF_MHR"/>
    <property type="match status" value="1"/>
</dbReference>
<dbReference type="AlphaFoldDB" id="G3B5V2"/>
<accession>G3B5V2</accession>
<dbReference type="STRING" id="590646.G3B5V2"/>
<evidence type="ECO:0000259" key="6">
    <source>
        <dbReference type="Pfam" id="PF04082"/>
    </source>
</evidence>
<dbReference type="GO" id="GO:0003700">
    <property type="term" value="F:DNA-binding transcription factor activity"/>
    <property type="evidence" value="ECO:0007669"/>
    <property type="project" value="InterPro"/>
</dbReference>